<protein>
    <submittedName>
        <fullName evidence="4">Uncharacterized protein</fullName>
    </submittedName>
</protein>
<dbReference type="AlphaFoldDB" id="A0A9P0FVP9"/>
<dbReference type="SUPFAM" id="SSF52058">
    <property type="entry name" value="L domain-like"/>
    <property type="match status" value="2"/>
</dbReference>
<evidence type="ECO:0000256" key="3">
    <source>
        <dbReference type="SAM" id="Phobius"/>
    </source>
</evidence>
<dbReference type="EMBL" id="LR824008">
    <property type="protein sequence ID" value="CAH0604855.1"/>
    <property type="molecule type" value="Genomic_DNA"/>
</dbReference>
<dbReference type="Pfam" id="PF13855">
    <property type="entry name" value="LRR_8"/>
    <property type="match status" value="1"/>
</dbReference>
<dbReference type="InterPro" id="IPR003591">
    <property type="entry name" value="Leu-rich_rpt_typical-subtyp"/>
</dbReference>
<dbReference type="PANTHER" id="PTHR24369:SF212">
    <property type="entry name" value="LEUCINE-RICH REPEAT-CONTAINING PROTEIN 4B-LIKE"/>
    <property type="match status" value="1"/>
</dbReference>
<feature type="transmembrane region" description="Helical" evidence="3">
    <location>
        <begin position="33"/>
        <end position="53"/>
    </location>
</feature>
<dbReference type="Proteomes" id="UP001154114">
    <property type="component" value="Chromosome 5"/>
</dbReference>
<keyword evidence="3" id="KW-1133">Transmembrane helix</keyword>
<keyword evidence="2" id="KW-0677">Repeat</keyword>
<evidence type="ECO:0000313" key="5">
    <source>
        <dbReference type="Proteomes" id="UP001154114"/>
    </source>
</evidence>
<keyword evidence="3" id="KW-0472">Membrane</keyword>
<evidence type="ECO:0000256" key="1">
    <source>
        <dbReference type="ARBA" id="ARBA00022614"/>
    </source>
</evidence>
<dbReference type="GO" id="GO:0005886">
    <property type="term" value="C:plasma membrane"/>
    <property type="evidence" value="ECO:0007669"/>
    <property type="project" value="TreeGrafter"/>
</dbReference>
<keyword evidence="5" id="KW-1185">Reference proteome</keyword>
<dbReference type="InterPro" id="IPR050541">
    <property type="entry name" value="LRR_TM_domain-containing"/>
</dbReference>
<dbReference type="Gene3D" id="3.80.10.10">
    <property type="entry name" value="Ribonuclease Inhibitor"/>
    <property type="match status" value="1"/>
</dbReference>
<keyword evidence="1" id="KW-0433">Leucine-rich repeat</keyword>
<evidence type="ECO:0000313" key="4">
    <source>
        <dbReference type="EMBL" id="CAH0604855.1"/>
    </source>
</evidence>
<sequence length="708" mass="80781">MHGGGSPEKANRLSTVVKNTSCNHGWLRLVMQWIFAGITVTSFILIFRMTILVRDKPQYHTPRCLLSGCKIMCREAPFFGDFEYDIVQAVTDASFNYCKHVVLHLDNPMFINNTLPTNFLSQLRSSVHELTINNGNLMSIPADAFMNQYLASIRMITFYKLAIRSWTTESFLGLTSLLRFVMTDCIIVNPPRDPLRSVDDTLLTLSITNSENWDPARITGATTFSSLIVVDFSSNSFYNILGRSSFTGLQNCRSLYLNSCKITAIGSGAFDSLKNIEILYLHNNYLIEISDNLFTNLLAIVNPKPRMNLQNNLWNCSCSDKNLRELIRQDVLMTDPICENPDNFRHKTFTQFEEYCTANEPDVPKMVKPNVLHTPTQVLLELERPYGSSGFVYVSNGTCYNGDSDSNISYNSAIKMVSPIYGNRCYTQDRRRSNDIASIVHFRELGLDAMNIDSSWIKFTYLTKSANYSMLQIGTVDLDNYGIVWYQSTCPNEVYCVSHVPQLLRIYNADPLASYVFCPIRLMSGNIDVNKCVYHEVNGKKPNYTQQLKILYYVTTGLVCLVCGALCVYGVILKYPNLLKGSKRILFVKHKKVEALVLPPKVPLRKETIKKPLLEVKEDEIFVIPTTHYLPRNCNRRSMRSMKSNAPSYISALLPTEDQLAEWRIRHHFNNDLTITSHSEISFLSWNKSDDSAYSIDYDNEIIYESLK</sequence>
<feature type="transmembrane region" description="Helical" evidence="3">
    <location>
        <begin position="550"/>
        <end position="572"/>
    </location>
</feature>
<dbReference type="InterPro" id="IPR032675">
    <property type="entry name" value="LRR_dom_sf"/>
</dbReference>
<name>A0A9P0FVP9_CHRIL</name>
<organism evidence="4 5">
    <name type="scientific">Chrysodeixis includens</name>
    <name type="common">Soybean looper</name>
    <name type="synonym">Pseudoplusia includens</name>
    <dbReference type="NCBI Taxonomy" id="689277"/>
    <lineage>
        <taxon>Eukaryota</taxon>
        <taxon>Metazoa</taxon>
        <taxon>Ecdysozoa</taxon>
        <taxon>Arthropoda</taxon>
        <taxon>Hexapoda</taxon>
        <taxon>Insecta</taxon>
        <taxon>Pterygota</taxon>
        <taxon>Neoptera</taxon>
        <taxon>Endopterygota</taxon>
        <taxon>Lepidoptera</taxon>
        <taxon>Glossata</taxon>
        <taxon>Ditrysia</taxon>
        <taxon>Noctuoidea</taxon>
        <taxon>Noctuidae</taxon>
        <taxon>Plusiinae</taxon>
        <taxon>Chrysodeixis</taxon>
    </lineage>
</organism>
<keyword evidence="3" id="KW-0812">Transmembrane</keyword>
<dbReference type="SMART" id="SM00369">
    <property type="entry name" value="LRR_TYP"/>
    <property type="match status" value="2"/>
</dbReference>
<dbReference type="InterPro" id="IPR001611">
    <property type="entry name" value="Leu-rich_rpt"/>
</dbReference>
<proteinExistence type="predicted"/>
<evidence type="ECO:0000256" key="2">
    <source>
        <dbReference type="ARBA" id="ARBA00022737"/>
    </source>
</evidence>
<reference evidence="4" key="1">
    <citation type="submission" date="2021-12" db="EMBL/GenBank/DDBJ databases">
        <authorList>
            <person name="King R."/>
        </authorList>
    </citation>
    <scope>NUCLEOTIDE SEQUENCE</scope>
</reference>
<accession>A0A9P0FVP9</accession>
<dbReference type="OrthoDB" id="26525at2759"/>
<gene>
    <name evidence="4" type="ORF">CINC_LOCUS11213</name>
</gene>
<dbReference type="PANTHER" id="PTHR24369">
    <property type="entry name" value="ANTIGEN BSP, PUTATIVE-RELATED"/>
    <property type="match status" value="1"/>
</dbReference>